<dbReference type="RefSeq" id="WP_187073031.1">
    <property type="nucleotide sequence ID" value="NZ_JACRYL010000023.1"/>
</dbReference>
<reference evidence="1 2" key="1">
    <citation type="submission" date="2020-08" db="EMBL/GenBank/DDBJ databases">
        <authorList>
            <person name="Sun Q."/>
            <person name="Inoue M."/>
        </authorList>
    </citation>
    <scope>NUCLEOTIDE SEQUENCE [LARGE SCALE GENOMIC DNA]</scope>
    <source>
        <strain evidence="1 2">CCM 8938</strain>
    </source>
</reference>
<evidence type="ECO:0000313" key="1">
    <source>
        <dbReference type="EMBL" id="MBC6112611.1"/>
    </source>
</evidence>
<dbReference type="EMBL" id="JACRYL010000023">
    <property type="protein sequence ID" value="MBC6112611.1"/>
    <property type="molecule type" value="Genomic_DNA"/>
</dbReference>
<name>A0ABR7KX28_9SPHI</name>
<comment type="caution">
    <text evidence="1">The sequence shown here is derived from an EMBL/GenBank/DDBJ whole genome shotgun (WGS) entry which is preliminary data.</text>
</comment>
<gene>
    <name evidence="1" type="ORF">H7U22_19485</name>
</gene>
<protein>
    <recommendedName>
        <fullName evidence="3">Lipocalin-like domain-containing protein</fullName>
    </recommendedName>
</protein>
<keyword evidence="2" id="KW-1185">Reference proteome</keyword>
<dbReference type="Proteomes" id="UP000652755">
    <property type="component" value="Unassembled WGS sequence"/>
</dbReference>
<evidence type="ECO:0008006" key="3">
    <source>
        <dbReference type="Google" id="ProtNLM"/>
    </source>
</evidence>
<accession>A0ABR7KX28</accession>
<organism evidence="1 2">
    <name type="scientific">Pedobacter fastidiosus</name>
    <dbReference type="NCBI Taxonomy" id="2765361"/>
    <lineage>
        <taxon>Bacteria</taxon>
        <taxon>Pseudomonadati</taxon>
        <taxon>Bacteroidota</taxon>
        <taxon>Sphingobacteriia</taxon>
        <taxon>Sphingobacteriales</taxon>
        <taxon>Sphingobacteriaceae</taxon>
        <taxon>Pedobacter</taxon>
    </lineage>
</organism>
<sequence length="128" mass="14687">MKKLVFFSLIVVALCSFKFYDEPNPLLGKWEWKKVYKKGPMAIMLLFRNNGTYDGFANQKSFVTGTYRLKKDTLYISDPICNSKYEGTYKMTMYGAQDSVRFDVIADTCKGRVEGANATVYKKIKAVK</sequence>
<proteinExistence type="predicted"/>
<evidence type="ECO:0000313" key="2">
    <source>
        <dbReference type="Proteomes" id="UP000652755"/>
    </source>
</evidence>